<evidence type="ECO:0000313" key="2">
    <source>
        <dbReference type="EMBL" id="CEL70368.1"/>
    </source>
</evidence>
<feature type="compositionally biased region" description="Basic and acidic residues" evidence="1">
    <location>
        <begin position="139"/>
        <end position="168"/>
    </location>
</feature>
<feature type="compositionally biased region" description="Basic and acidic residues" evidence="1">
    <location>
        <begin position="1"/>
        <end position="50"/>
    </location>
</feature>
<dbReference type="AlphaFoldDB" id="A0A0F7UK47"/>
<feature type="compositionally biased region" description="Polar residues" evidence="1">
    <location>
        <begin position="291"/>
        <end position="304"/>
    </location>
</feature>
<feature type="compositionally biased region" description="Basic and acidic residues" evidence="1">
    <location>
        <begin position="94"/>
        <end position="120"/>
    </location>
</feature>
<feature type="compositionally biased region" description="Basic and acidic residues" evidence="1">
    <location>
        <begin position="325"/>
        <end position="351"/>
    </location>
</feature>
<dbReference type="EMBL" id="LN714487">
    <property type="protein sequence ID" value="CEL70368.1"/>
    <property type="molecule type" value="Genomic_DNA"/>
</dbReference>
<proteinExistence type="predicted"/>
<feature type="region of interest" description="Disordered" evidence="1">
    <location>
        <begin position="90"/>
        <end position="376"/>
    </location>
</feature>
<feature type="compositionally biased region" description="Low complexity" evidence="1">
    <location>
        <begin position="205"/>
        <end position="220"/>
    </location>
</feature>
<gene>
    <name evidence="2" type="ORF">BN1204_060510</name>
</gene>
<feature type="compositionally biased region" description="Basic and acidic residues" evidence="1">
    <location>
        <begin position="225"/>
        <end position="268"/>
    </location>
</feature>
<evidence type="ECO:0000256" key="1">
    <source>
        <dbReference type="SAM" id="MobiDB-lite"/>
    </source>
</evidence>
<reference evidence="2" key="1">
    <citation type="journal article" date="2015" name="PLoS ONE">
        <title>Comprehensive Evaluation of Toxoplasma gondii VEG and Neospora caninum LIV Genomes with Tachyzoite Stage Transcriptome and Proteome Defines Novel Transcript Features.</title>
        <authorList>
            <person name="Ramaprasad A."/>
            <person name="Mourier T."/>
            <person name="Naeem R."/>
            <person name="Malas T.B."/>
            <person name="Moussa E."/>
            <person name="Panigrahi A."/>
            <person name="Vermont S.J."/>
            <person name="Otto T.D."/>
            <person name="Wastling J."/>
            <person name="Pain A."/>
        </authorList>
    </citation>
    <scope>NUCLEOTIDE SEQUENCE</scope>
    <source>
        <strain evidence="2">Liverpool</strain>
    </source>
</reference>
<sequence>MDTHGESSRSSRPDDERTGGDRDGSREHRDRTEWTEATQERFCKSLEAKQSRGRAGLGYRRGIGATSSGRSEADTREFFVRGLETVYEQAALENRADGTRKRNGGVEERRCEAGPKHSQDRNSSGRWRRRRSASTSTSERSRSDDGRRERRRETKKDRRDSKQREAQGRRRGRSRGSSVENRGRSSRGRSPDRQRMSRVRRDSTSPGRSGRIRRCSPSSSRRSRAHEGRHRDSKRGSREKSPIYHSSASDRGRREADSRSPESRRAQDRSVFPASSHHSPCSFKPLDTERGSFSPNNYGKSTRCSGMPLCPVSSKSVSQSTAKPHNLEESGRVSRVRTDSRSGRDFERHGDSALISGGDGGPHSQTQSGDPATKALRERVRDRLKAAERTWRSRNLGTDKCPKTAREGWLATVKAMIDEESNEVAAENKWDSVVSRQEEGQERIKIQTLIDQEDETLFTAYLEQRRQGTQQRPELVQSSTELTTASRQGRASGASSLGVTGEASHLEAIFGAGILQSTPPERESNPVATYESPNCQLTARLPGVNGLTLLADTVLMQTGTAGAAWKRRRQLTQRGDTS</sequence>
<feature type="compositionally biased region" description="Polar residues" evidence="1">
    <location>
        <begin position="313"/>
        <end position="323"/>
    </location>
</feature>
<feature type="region of interest" description="Disordered" evidence="1">
    <location>
        <begin position="1"/>
        <end position="75"/>
    </location>
</feature>
<accession>A0A0F7UK47</accession>
<feature type="region of interest" description="Disordered" evidence="1">
    <location>
        <begin position="465"/>
        <end position="498"/>
    </location>
</feature>
<feature type="compositionally biased region" description="Low complexity" evidence="1">
    <location>
        <begin position="485"/>
        <end position="496"/>
    </location>
</feature>
<name>A0A0F7UK47_NEOCL</name>
<feature type="compositionally biased region" description="Polar residues" evidence="1">
    <location>
        <begin position="467"/>
        <end position="484"/>
    </location>
</feature>
<protein>
    <submittedName>
        <fullName evidence="2">Uncharacterized protein</fullName>
    </submittedName>
</protein>
<organism evidence="2">
    <name type="scientific">Neospora caninum (strain Liverpool)</name>
    <dbReference type="NCBI Taxonomy" id="572307"/>
    <lineage>
        <taxon>Eukaryota</taxon>
        <taxon>Sar</taxon>
        <taxon>Alveolata</taxon>
        <taxon>Apicomplexa</taxon>
        <taxon>Conoidasida</taxon>
        <taxon>Coccidia</taxon>
        <taxon>Eucoccidiorida</taxon>
        <taxon>Eimeriorina</taxon>
        <taxon>Sarcocystidae</taxon>
        <taxon>Neospora</taxon>
    </lineage>
</organism>
<feature type="compositionally biased region" description="Basic and acidic residues" evidence="1">
    <location>
        <begin position="189"/>
        <end position="203"/>
    </location>
</feature>